<dbReference type="GO" id="GO:0009297">
    <property type="term" value="P:pilus assembly"/>
    <property type="evidence" value="ECO:0007669"/>
    <property type="project" value="InterPro"/>
</dbReference>
<evidence type="ECO:0000313" key="13">
    <source>
        <dbReference type="Proteomes" id="UP000196440"/>
    </source>
</evidence>
<evidence type="ECO:0000256" key="7">
    <source>
        <dbReference type="ARBA" id="ARBA00022729"/>
    </source>
</evidence>
<evidence type="ECO:0000256" key="8">
    <source>
        <dbReference type="ARBA" id="ARBA00023136"/>
    </source>
</evidence>
<dbReference type="Gene3D" id="3.10.20.410">
    <property type="match status" value="1"/>
</dbReference>
<comment type="similarity">
    <text evidence="2">Belongs to the fimbrial export usher family.</text>
</comment>
<evidence type="ECO:0000259" key="10">
    <source>
        <dbReference type="Pfam" id="PF13953"/>
    </source>
</evidence>
<dbReference type="InterPro" id="IPR037224">
    <property type="entry name" value="PapC_N_sf"/>
</dbReference>
<keyword evidence="8" id="KW-0472">Membrane</keyword>
<comment type="caution">
    <text evidence="12">The sequence shown here is derived from an EMBL/GenBank/DDBJ whole genome shotgun (WGS) entry which is preliminary data.</text>
</comment>
<organism evidence="12 13">
    <name type="scientific">Yersinia intermedia</name>
    <dbReference type="NCBI Taxonomy" id="631"/>
    <lineage>
        <taxon>Bacteria</taxon>
        <taxon>Pseudomonadati</taxon>
        <taxon>Pseudomonadota</taxon>
        <taxon>Gammaproteobacteria</taxon>
        <taxon>Enterobacterales</taxon>
        <taxon>Yersiniaceae</taxon>
        <taxon>Yersinia</taxon>
    </lineage>
</organism>
<evidence type="ECO:0000256" key="4">
    <source>
        <dbReference type="ARBA" id="ARBA00022452"/>
    </source>
</evidence>
<dbReference type="PANTHER" id="PTHR30451">
    <property type="entry name" value="OUTER MEMBRANE USHER PROTEIN"/>
    <property type="match status" value="1"/>
</dbReference>
<dbReference type="InterPro" id="IPR042186">
    <property type="entry name" value="FimD_plug_dom"/>
</dbReference>
<evidence type="ECO:0000256" key="9">
    <source>
        <dbReference type="ARBA" id="ARBA00023237"/>
    </source>
</evidence>
<feature type="domain" description="PapC-like C-terminal" evidence="10">
    <location>
        <begin position="771"/>
        <end position="833"/>
    </location>
</feature>
<evidence type="ECO:0000256" key="1">
    <source>
        <dbReference type="ARBA" id="ARBA00004571"/>
    </source>
</evidence>
<dbReference type="InterPro" id="IPR043142">
    <property type="entry name" value="PapC-like_C_sf"/>
</dbReference>
<dbReference type="Gene3D" id="2.60.40.3110">
    <property type="match status" value="1"/>
</dbReference>
<keyword evidence="4" id="KW-1134">Transmembrane beta strand</keyword>
<evidence type="ECO:0000313" key="12">
    <source>
        <dbReference type="EMBL" id="OVZ88721.1"/>
    </source>
</evidence>
<dbReference type="PANTHER" id="PTHR30451:SF21">
    <property type="entry name" value="FIMBRIAL USHER DOMAIN-CONTAINING PROTEIN YDET-RELATED"/>
    <property type="match status" value="1"/>
</dbReference>
<dbReference type="Proteomes" id="UP000196440">
    <property type="component" value="Unassembled WGS sequence"/>
</dbReference>
<keyword evidence="7" id="KW-0732">Signal</keyword>
<dbReference type="Gene3D" id="2.60.40.2610">
    <property type="entry name" value="Outer membrane usher protein FimD, plug domain"/>
    <property type="match status" value="1"/>
</dbReference>
<dbReference type="GO" id="GO:0015473">
    <property type="term" value="F:fimbrial usher porin activity"/>
    <property type="evidence" value="ECO:0007669"/>
    <property type="project" value="InterPro"/>
</dbReference>
<dbReference type="FunFam" id="2.60.40.2610:FF:000001">
    <property type="entry name" value="Outer membrane fimbrial usher protein"/>
    <property type="match status" value="1"/>
</dbReference>
<dbReference type="SUPFAM" id="SSF141729">
    <property type="entry name" value="FimD N-terminal domain-like"/>
    <property type="match status" value="1"/>
</dbReference>
<reference evidence="12 13" key="1">
    <citation type="submission" date="2017-05" db="EMBL/GenBank/DDBJ databases">
        <title>Whole genome sequencing of Yersinia kristensenii.</title>
        <authorList>
            <person name="Campioni F."/>
        </authorList>
    </citation>
    <scope>NUCLEOTIDE SEQUENCE [LARGE SCALE GENOMIC DNA]</scope>
    <source>
        <strain evidence="12 13">CFSAN060536</strain>
    </source>
</reference>
<keyword evidence="3" id="KW-0813">Transport</keyword>
<dbReference type="Gene3D" id="2.60.40.2070">
    <property type="match status" value="1"/>
</dbReference>
<gene>
    <name evidence="12" type="ORF">CBW57_05155</name>
</gene>
<sequence>MNRKFYFFIKTFPRLYTLHTTVLIGGVILCSPVWSEDYFDPNAIDLQDNSKSVDLSVFSQNEQLPGIYRVDIYLNGKLYDTSRDVMFVKQEKKLVPEITVAELDKIGVKIHDIAAFDRLNPDAVILDLNKIIPSADTNFDFSQQRLDISIPQAVLNLRPRDMVDPARWDQGLPALFTNYNLSGANTQQKNNDDKTTDNSIYLNLNSGLNIGPWRLRNYSTYTDNAGQYAATENTSSTKRERHWQNINTYLQRDIQFLRAQMVFGESATPGYIFDSVQFRGIQLASDDNMLPDSMRGFAPVVRGIARTNAQVTIRQNGYIIYQSYVAPGAFAIHDLYPTANSGNLDVTIREMDGSEHTFVQPFSAVSVMQREGQIKYAITGGEYRTLTKGASTPKFIQSYAAYGLTSSSTAYAGSQISDNYSSFLFGWGQGFGDYGSLSFDITQANTILKDNSKHDGQSYRMQYAKDVFQSGTTFTLAGYRYSTEGFYDFKEANEIGLWDTNNQVYQYNKRSKIQIQINQSLDSFGSAYITAYQQDYWHQEGHERTFNAGYNLTLNNISYGLNYTNTKIKGHDSDQQIAFNVQIPLSKWLPNSWASYNVNTSKNGTTRNQVGIAGTMLADNNLSYSVQESYGNKGEGNGGNINADYKGSYGELRGGYNYNRNSQQKNYGVSGGIVVHPYGVTLSQPLGDTFALVRAPKAKDVSIQNQTGVATDWRGYTIVPYVSAYRENRIALNPETFNDDIDIDTATQSVVPTQGALVLADFNTRVGNRVLMTLHYKNGTVPFGAIVSLQSDKNLITGIVDEHGEVYLSGVSDKSVLKVTWGKNQCIANVTLPTQQTTKKIVIYKLTSTCQ</sequence>
<dbReference type="InterPro" id="IPR025949">
    <property type="entry name" value="PapC-like_C"/>
</dbReference>
<name>A0A209A7I5_YERIN</name>
<protein>
    <submittedName>
        <fullName evidence="12">Fimbrial assembly protein</fullName>
    </submittedName>
</protein>
<evidence type="ECO:0000256" key="3">
    <source>
        <dbReference type="ARBA" id="ARBA00022448"/>
    </source>
</evidence>
<dbReference type="FunFam" id="2.60.40.3110:FF:000001">
    <property type="entry name" value="Putative fimbrial outer membrane usher"/>
    <property type="match status" value="1"/>
</dbReference>
<evidence type="ECO:0000256" key="2">
    <source>
        <dbReference type="ARBA" id="ARBA00008064"/>
    </source>
</evidence>
<keyword evidence="9" id="KW-0998">Cell outer membrane</keyword>
<comment type="subcellular location">
    <subcellularLocation>
        <location evidence="1">Cell outer membrane</location>
        <topology evidence="1">Multi-pass membrane protein</topology>
    </subcellularLocation>
</comment>
<dbReference type="Pfam" id="PF13954">
    <property type="entry name" value="PapC_N"/>
    <property type="match status" value="1"/>
</dbReference>
<keyword evidence="6" id="KW-0812">Transmembrane</keyword>
<dbReference type="AlphaFoldDB" id="A0A209A7I5"/>
<dbReference type="InterPro" id="IPR000015">
    <property type="entry name" value="Fimb_usher"/>
</dbReference>
<keyword evidence="5" id="KW-1029">Fimbrium biogenesis</keyword>
<dbReference type="RefSeq" id="WP_087815484.1">
    <property type="nucleotide sequence ID" value="NZ_CBCPKE010000014.1"/>
</dbReference>
<proteinExistence type="inferred from homology"/>
<feature type="domain" description="PapC N-terminal" evidence="11">
    <location>
        <begin position="38"/>
        <end position="182"/>
    </location>
</feature>
<dbReference type="InterPro" id="IPR025885">
    <property type="entry name" value="PapC_N"/>
</dbReference>
<evidence type="ECO:0000256" key="6">
    <source>
        <dbReference type="ARBA" id="ARBA00022692"/>
    </source>
</evidence>
<dbReference type="GO" id="GO:0009279">
    <property type="term" value="C:cell outer membrane"/>
    <property type="evidence" value="ECO:0007669"/>
    <property type="project" value="UniProtKB-SubCell"/>
</dbReference>
<dbReference type="EMBL" id="NHOI01000006">
    <property type="protein sequence ID" value="OVZ88721.1"/>
    <property type="molecule type" value="Genomic_DNA"/>
</dbReference>
<evidence type="ECO:0000259" key="11">
    <source>
        <dbReference type="Pfam" id="PF13954"/>
    </source>
</evidence>
<evidence type="ECO:0000256" key="5">
    <source>
        <dbReference type="ARBA" id="ARBA00022558"/>
    </source>
</evidence>
<dbReference type="Pfam" id="PF13953">
    <property type="entry name" value="PapC_C"/>
    <property type="match status" value="1"/>
</dbReference>
<dbReference type="Pfam" id="PF00577">
    <property type="entry name" value="Usher"/>
    <property type="match status" value="1"/>
</dbReference>
<accession>A0A209A7I5</accession>